<dbReference type="AlphaFoldDB" id="A0AAD3NVY3"/>
<dbReference type="GO" id="GO:0008270">
    <property type="term" value="F:zinc ion binding"/>
    <property type="evidence" value="ECO:0007669"/>
    <property type="project" value="UniProtKB-KW"/>
</dbReference>
<dbReference type="PANTHER" id="PTHR48038:SF2">
    <property type="entry name" value="OS02G0536400 PROTEIN"/>
    <property type="match status" value="1"/>
</dbReference>
<dbReference type="InterPro" id="IPR001878">
    <property type="entry name" value="Znf_CCHC"/>
</dbReference>
<feature type="region of interest" description="Disordered" evidence="3">
    <location>
        <begin position="279"/>
        <end position="482"/>
    </location>
</feature>
<feature type="compositionally biased region" description="Basic and acidic residues" evidence="3">
    <location>
        <begin position="310"/>
        <end position="331"/>
    </location>
</feature>
<feature type="compositionally biased region" description="Low complexity" evidence="3">
    <location>
        <begin position="449"/>
        <end position="460"/>
    </location>
</feature>
<dbReference type="PROSITE" id="PS50158">
    <property type="entry name" value="ZF_CCHC"/>
    <property type="match status" value="1"/>
</dbReference>
<dbReference type="InterPro" id="IPR035979">
    <property type="entry name" value="RBD_domain_sf"/>
</dbReference>
<dbReference type="SUPFAM" id="SSF54928">
    <property type="entry name" value="RNA-binding domain, RBD"/>
    <property type="match status" value="1"/>
</dbReference>
<evidence type="ECO:0000313" key="6">
    <source>
        <dbReference type="EMBL" id="GLJ59277.1"/>
    </source>
</evidence>
<feature type="compositionally biased region" description="Basic and acidic residues" evidence="3">
    <location>
        <begin position="200"/>
        <end position="215"/>
    </location>
</feature>
<feature type="compositionally biased region" description="Basic and acidic residues" evidence="3">
    <location>
        <begin position="355"/>
        <end position="378"/>
    </location>
</feature>
<proteinExistence type="predicted"/>
<reference evidence="6" key="1">
    <citation type="submission" date="2022-12" db="EMBL/GenBank/DDBJ databases">
        <title>Chromosome-Level Genome Assembly of Japanese Cedar (Cryptomeriajaponica D. Don).</title>
        <authorList>
            <person name="Fujino T."/>
            <person name="Yamaguchi K."/>
            <person name="Yokoyama T."/>
            <person name="Hamanaka T."/>
            <person name="Harazono Y."/>
            <person name="Kamada H."/>
            <person name="Kobayashi W."/>
            <person name="Ujino-Ihara T."/>
            <person name="Uchiyama K."/>
            <person name="Matsumoto A."/>
            <person name="Izuno A."/>
            <person name="Tsumura Y."/>
            <person name="Toyoda A."/>
            <person name="Shigenobu S."/>
            <person name="Moriguchi Y."/>
            <person name="Ueno S."/>
            <person name="Kasahara M."/>
        </authorList>
    </citation>
    <scope>NUCLEOTIDE SEQUENCE</scope>
</reference>
<dbReference type="Proteomes" id="UP001234787">
    <property type="component" value="Unassembled WGS sequence"/>
</dbReference>
<gene>
    <name evidence="6" type="ORF">SUGI_1501080</name>
</gene>
<dbReference type="Pfam" id="PF00076">
    <property type="entry name" value="RRM_1"/>
    <property type="match status" value="1"/>
</dbReference>
<accession>A0AAD3NVY3</accession>
<dbReference type="PANTHER" id="PTHR48038">
    <property type="entry name" value="RIBONUCLEOPROTEIN RB97D"/>
    <property type="match status" value="1"/>
</dbReference>
<evidence type="ECO:0000256" key="2">
    <source>
        <dbReference type="PROSITE-ProRule" id="PRU00176"/>
    </source>
</evidence>
<feature type="region of interest" description="Disordered" evidence="3">
    <location>
        <begin position="195"/>
        <end position="215"/>
    </location>
</feature>
<keyword evidence="1" id="KW-0863">Zinc-finger</keyword>
<keyword evidence="1" id="KW-0862">Zinc</keyword>
<dbReference type="GO" id="GO:0003723">
    <property type="term" value="F:RNA binding"/>
    <property type="evidence" value="ECO:0007669"/>
    <property type="project" value="UniProtKB-UniRule"/>
</dbReference>
<evidence type="ECO:0000256" key="1">
    <source>
        <dbReference type="PROSITE-ProRule" id="PRU00047"/>
    </source>
</evidence>
<dbReference type="PROSITE" id="PS50102">
    <property type="entry name" value="RRM"/>
    <property type="match status" value="1"/>
</dbReference>
<feature type="domain" description="CCHC-type" evidence="5">
    <location>
        <begin position="254"/>
        <end position="270"/>
    </location>
</feature>
<sequence length="725" mass="82202">MSLFVGNISSHVHHSELERVFRRFGRSKLELKDGYGFVVYDAVRDAEKALRALKGRIICGEHLSITWSRKQRPLRRVSGKEFQRSGYVNKFYRKEKDIKGKSFEEWEENTKDIQKHAGEEEAINNESFLCKDGRDDGVENDIFGGKRKHQNLKEALLDDRCAVEPIPLENDRWGEPLSGASNEYDMVEEATNLQNYDPYSDNRNEGDVRGSEKCQKLKSTDSYAANSSPERVSKYCSKDEIQMEYRGFGRSSERCFKCRRAGHAMCDCRSKAALSRRAKFKSVNPKQKTERNFRGNDFMRFKGPRQTNWSRRDFSRDNMLQRKDFGSDRIMGHGSRRFHHKTERFSGNRQKHSRHLSDYRKEDQTIKKTGKGDNKLRTDSISQPTGVRDKSQSSFLHSESRHETRSNSSISCSQSSFSKSYSSKSDSHLASSPHSHSPLSHSDSRSLRSHSVSSKARSQSISDRSMSRKPIVKSRSPSATMQSLSVSLSPCIRKSSIPTQVGHVLSGSFDASNAMQSLKNALPFDSHSALSEKTREKSTANANLEGDHLRLAVKIDNDLRVRIVQDEEKEQQGTNTKDTWILNPSESGGKRETAFIYREKSHSDETTDKHNISEGGIMKNEKSKSSVLEIVELPADTTTEPVVDNSRTVHEKGINDPMLSKVNVKDVAHISLQEAKLIINYSKKLPIEETEHGSSVESYFAVVVGGKVNPMKFDSRSNSLSNHHI</sequence>
<feature type="compositionally biased region" description="Low complexity" evidence="3">
    <location>
        <begin position="406"/>
        <end position="441"/>
    </location>
</feature>
<keyword evidence="2" id="KW-0694">RNA-binding</keyword>
<protein>
    <submittedName>
        <fullName evidence="6">Uncharacterized protein</fullName>
    </submittedName>
</protein>
<organism evidence="6 7">
    <name type="scientific">Cryptomeria japonica</name>
    <name type="common">Japanese cedar</name>
    <name type="synonym">Cupressus japonica</name>
    <dbReference type="NCBI Taxonomy" id="3369"/>
    <lineage>
        <taxon>Eukaryota</taxon>
        <taxon>Viridiplantae</taxon>
        <taxon>Streptophyta</taxon>
        <taxon>Embryophyta</taxon>
        <taxon>Tracheophyta</taxon>
        <taxon>Spermatophyta</taxon>
        <taxon>Pinopsida</taxon>
        <taxon>Pinidae</taxon>
        <taxon>Conifers II</taxon>
        <taxon>Cupressales</taxon>
        <taxon>Cupressaceae</taxon>
        <taxon>Cryptomeria</taxon>
    </lineage>
</organism>
<evidence type="ECO:0000259" key="4">
    <source>
        <dbReference type="PROSITE" id="PS50102"/>
    </source>
</evidence>
<evidence type="ECO:0000313" key="7">
    <source>
        <dbReference type="Proteomes" id="UP001234787"/>
    </source>
</evidence>
<comment type="caution">
    <text evidence="6">The sequence shown here is derived from an EMBL/GenBank/DDBJ whole genome shotgun (WGS) entry which is preliminary data.</text>
</comment>
<feature type="domain" description="RRM" evidence="4">
    <location>
        <begin position="1"/>
        <end position="70"/>
    </location>
</feature>
<keyword evidence="7" id="KW-1185">Reference proteome</keyword>
<feature type="compositionally biased region" description="Basic and acidic residues" evidence="3">
    <location>
        <begin position="287"/>
        <end position="300"/>
    </location>
</feature>
<evidence type="ECO:0000259" key="5">
    <source>
        <dbReference type="PROSITE" id="PS50158"/>
    </source>
</evidence>
<name>A0AAD3NVY3_CRYJA</name>
<dbReference type="InterPro" id="IPR012677">
    <property type="entry name" value="Nucleotide-bd_a/b_plait_sf"/>
</dbReference>
<dbReference type="Gene3D" id="3.30.70.330">
    <property type="match status" value="1"/>
</dbReference>
<dbReference type="SMART" id="SM00360">
    <property type="entry name" value="RRM"/>
    <property type="match status" value="1"/>
</dbReference>
<dbReference type="EMBL" id="BSEH01000794">
    <property type="protein sequence ID" value="GLJ59277.1"/>
    <property type="molecule type" value="Genomic_DNA"/>
</dbReference>
<dbReference type="InterPro" id="IPR000504">
    <property type="entry name" value="RRM_dom"/>
</dbReference>
<keyword evidence="1" id="KW-0479">Metal-binding</keyword>
<evidence type="ECO:0000256" key="3">
    <source>
        <dbReference type="SAM" id="MobiDB-lite"/>
    </source>
</evidence>